<evidence type="ECO:0000313" key="14">
    <source>
        <dbReference type="Proteomes" id="UP001158986"/>
    </source>
</evidence>
<feature type="domain" description="PPM-type phosphatase" evidence="11">
    <location>
        <begin position="22"/>
        <end position="296"/>
    </location>
</feature>
<dbReference type="InterPro" id="IPR036457">
    <property type="entry name" value="PPM-type-like_dom_sf"/>
</dbReference>
<name>A0AAU9L1D6_9STRA</name>
<dbReference type="EMBL" id="CAKKTJ010000299">
    <property type="protein sequence ID" value="CAH0479330.1"/>
    <property type="molecule type" value="Genomic_DNA"/>
</dbReference>
<proteinExistence type="inferred from homology"/>
<evidence type="ECO:0000313" key="13">
    <source>
        <dbReference type="EMBL" id="CAH0517160.1"/>
    </source>
</evidence>
<dbReference type="Gene3D" id="3.60.40.10">
    <property type="entry name" value="PPM-type phosphatase domain"/>
    <property type="match status" value="1"/>
</dbReference>
<dbReference type="SMART" id="SM00332">
    <property type="entry name" value="PP2Cc"/>
    <property type="match status" value="1"/>
</dbReference>
<reference evidence="12 14" key="1">
    <citation type="submission" date="2021-11" db="EMBL/GenBank/DDBJ databases">
        <authorList>
            <person name="Islam A."/>
            <person name="Islam S."/>
            <person name="Flora M.S."/>
            <person name="Rahman M."/>
            <person name="Ziaur R.M."/>
            <person name="Epstein J.H."/>
            <person name="Hassan M."/>
            <person name="Klassen M."/>
            <person name="Woodard K."/>
            <person name="Webb A."/>
            <person name="Webby R.J."/>
            <person name="El Zowalaty M.E."/>
        </authorList>
    </citation>
    <scope>NUCLEOTIDE SEQUENCE</scope>
    <source>
        <strain evidence="13">Pbs1</strain>
        <strain evidence="12">Pbs3</strain>
    </source>
</reference>
<comment type="caution">
    <text evidence="12">The sequence shown here is derived from an EMBL/GenBank/DDBJ whole genome shotgun (WGS) entry which is preliminary data.</text>
</comment>
<comment type="catalytic activity">
    <reaction evidence="10">
        <text>O-phospho-L-threonyl-[protein] + H2O = L-threonyl-[protein] + phosphate</text>
        <dbReference type="Rhea" id="RHEA:47004"/>
        <dbReference type="Rhea" id="RHEA-COMP:11060"/>
        <dbReference type="Rhea" id="RHEA-COMP:11605"/>
        <dbReference type="ChEBI" id="CHEBI:15377"/>
        <dbReference type="ChEBI" id="CHEBI:30013"/>
        <dbReference type="ChEBI" id="CHEBI:43474"/>
        <dbReference type="ChEBI" id="CHEBI:61977"/>
        <dbReference type="EC" id="3.1.3.16"/>
    </reaction>
</comment>
<gene>
    <name evidence="13" type="ORF">PBS001_LOCUS3787</name>
    <name evidence="12" type="ORF">PBS003_LOCUS5978</name>
</gene>
<evidence type="ECO:0000256" key="8">
    <source>
        <dbReference type="ARBA" id="ARBA00023211"/>
    </source>
</evidence>
<dbReference type="EC" id="3.1.3.16" evidence="3"/>
<dbReference type="CDD" id="cd00143">
    <property type="entry name" value="PP2Cc"/>
    <property type="match status" value="1"/>
</dbReference>
<organism evidence="12 15">
    <name type="scientific">Peronospora belbahrii</name>
    <dbReference type="NCBI Taxonomy" id="622444"/>
    <lineage>
        <taxon>Eukaryota</taxon>
        <taxon>Sar</taxon>
        <taxon>Stramenopiles</taxon>
        <taxon>Oomycota</taxon>
        <taxon>Peronosporomycetes</taxon>
        <taxon>Peronosporales</taxon>
        <taxon>Peronosporaceae</taxon>
        <taxon>Peronospora</taxon>
    </lineage>
</organism>
<evidence type="ECO:0000256" key="3">
    <source>
        <dbReference type="ARBA" id="ARBA00013081"/>
    </source>
</evidence>
<dbReference type="PANTHER" id="PTHR13832">
    <property type="entry name" value="PROTEIN PHOSPHATASE 2C"/>
    <property type="match status" value="1"/>
</dbReference>
<evidence type="ECO:0000313" key="15">
    <source>
        <dbReference type="Proteomes" id="UP001160483"/>
    </source>
</evidence>
<dbReference type="SUPFAM" id="SSF81606">
    <property type="entry name" value="PP2C-like"/>
    <property type="match status" value="1"/>
</dbReference>
<sequence length="319" mass="34911">MSLMSWPDTTKETEGGTGNGLEYAVAAMQGWRQTMEDAHVTDVKPAGLPEGFSLFAIFDGHCGHLTAQLASQRITEEVANALKSLSSEGKLEMKYSQKRYDAFGSAMRKAFMSLDKSIRDTYDKEIVYGVRSGSTAVVALITPKGIVVANAGDSRCFLFRDGETVTMSRDHKPWKPKEYERIKNAGGTVWDNRVNGDLSVSRGLGDFRYKTRTDLPAAEQQVSCSPDVIATMIDNTEEFLVLACDGVCDVMSDYKVCDFIRKRMAEGKADLKQIAEEVLDQCLDSQDNASIVIVKFPGAKIGEGGGVQEDVQTVQNVAT</sequence>
<keyword evidence="6" id="KW-0460">Magnesium</keyword>
<dbReference type="PANTHER" id="PTHR13832:SF803">
    <property type="entry name" value="PROTEIN PHOSPHATASE 1G"/>
    <property type="match status" value="1"/>
</dbReference>
<keyword evidence="5" id="KW-0378">Hydrolase</keyword>
<dbReference type="InterPro" id="IPR015655">
    <property type="entry name" value="PP2C"/>
</dbReference>
<dbReference type="GO" id="GO:0046872">
    <property type="term" value="F:metal ion binding"/>
    <property type="evidence" value="ECO:0007669"/>
    <property type="project" value="UniProtKB-KW"/>
</dbReference>
<dbReference type="AlphaFoldDB" id="A0AAU9L1D6"/>
<dbReference type="Proteomes" id="UP001158986">
    <property type="component" value="Unassembled WGS sequence"/>
</dbReference>
<evidence type="ECO:0000256" key="4">
    <source>
        <dbReference type="ARBA" id="ARBA00022723"/>
    </source>
</evidence>
<dbReference type="EMBL" id="CAKLCB010000228">
    <property type="protein sequence ID" value="CAH0517160.1"/>
    <property type="molecule type" value="Genomic_DNA"/>
</dbReference>
<evidence type="ECO:0000256" key="10">
    <source>
        <dbReference type="ARBA" id="ARBA00048336"/>
    </source>
</evidence>
<keyword evidence="4" id="KW-0479">Metal-binding</keyword>
<evidence type="ECO:0000256" key="7">
    <source>
        <dbReference type="ARBA" id="ARBA00022912"/>
    </source>
</evidence>
<dbReference type="GO" id="GO:0004722">
    <property type="term" value="F:protein serine/threonine phosphatase activity"/>
    <property type="evidence" value="ECO:0007669"/>
    <property type="project" value="UniProtKB-EC"/>
</dbReference>
<evidence type="ECO:0000256" key="1">
    <source>
        <dbReference type="ARBA" id="ARBA00001936"/>
    </source>
</evidence>
<keyword evidence="14" id="KW-1185">Reference proteome</keyword>
<keyword evidence="7" id="KW-0904">Protein phosphatase</keyword>
<keyword evidence="8" id="KW-0464">Manganese</keyword>
<evidence type="ECO:0000256" key="6">
    <source>
        <dbReference type="ARBA" id="ARBA00022842"/>
    </source>
</evidence>
<evidence type="ECO:0000256" key="2">
    <source>
        <dbReference type="ARBA" id="ARBA00006702"/>
    </source>
</evidence>
<comment type="similarity">
    <text evidence="2">Belongs to the PP2C family.</text>
</comment>
<comment type="catalytic activity">
    <reaction evidence="9">
        <text>O-phospho-L-seryl-[protein] + H2O = L-seryl-[protein] + phosphate</text>
        <dbReference type="Rhea" id="RHEA:20629"/>
        <dbReference type="Rhea" id="RHEA-COMP:9863"/>
        <dbReference type="Rhea" id="RHEA-COMP:11604"/>
        <dbReference type="ChEBI" id="CHEBI:15377"/>
        <dbReference type="ChEBI" id="CHEBI:29999"/>
        <dbReference type="ChEBI" id="CHEBI:43474"/>
        <dbReference type="ChEBI" id="CHEBI:83421"/>
        <dbReference type="EC" id="3.1.3.16"/>
    </reaction>
</comment>
<evidence type="ECO:0000259" key="11">
    <source>
        <dbReference type="PROSITE" id="PS51746"/>
    </source>
</evidence>
<accession>A0AAU9L1D6</accession>
<dbReference type="Pfam" id="PF00481">
    <property type="entry name" value="PP2C"/>
    <property type="match status" value="1"/>
</dbReference>
<evidence type="ECO:0000256" key="9">
    <source>
        <dbReference type="ARBA" id="ARBA00047761"/>
    </source>
</evidence>
<dbReference type="InterPro" id="IPR001932">
    <property type="entry name" value="PPM-type_phosphatase-like_dom"/>
</dbReference>
<protein>
    <recommendedName>
        <fullName evidence="3">protein-serine/threonine phosphatase</fullName>
        <ecNumber evidence="3">3.1.3.16</ecNumber>
    </recommendedName>
</protein>
<evidence type="ECO:0000313" key="12">
    <source>
        <dbReference type="EMBL" id="CAH0479330.1"/>
    </source>
</evidence>
<evidence type="ECO:0000256" key="5">
    <source>
        <dbReference type="ARBA" id="ARBA00022801"/>
    </source>
</evidence>
<dbReference type="SMART" id="SM00331">
    <property type="entry name" value="PP2C_SIG"/>
    <property type="match status" value="1"/>
</dbReference>
<dbReference type="PROSITE" id="PS51746">
    <property type="entry name" value="PPM_2"/>
    <property type="match status" value="1"/>
</dbReference>
<comment type="cofactor">
    <cofactor evidence="1">
        <name>Mn(2+)</name>
        <dbReference type="ChEBI" id="CHEBI:29035"/>
    </cofactor>
</comment>
<dbReference type="Proteomes" id="UP001160483">
    <property type="component" value="Unassembled WGS sequence"/>
</dbReference>